<dbReference type="RefSeq" id="WP_406697478.1">
    <property type="nucleotide sequence ID" value="NZ_CP155447.1"/>
</dbReference>
<dbReference type="EMBL" id="CP155447">
    <property type="protein sequence ID" value="XBH04687.1"/>
    <property type="molecule type" value="Genomic_DNA"/>
</dbReference>
<protein>
    <submittedName>
        <fullName evidence="2">Type I-C CRISPR-associated protein Cas8c/Csd1</fullName>
    </submittedName>
</protein>
<name>A0AAU7CGT5_9BACT</name>
<organism evidence="2">
    <name type="scientific">Singulisphaera sp. Ch08</name>
    <dbReference type="NCBI Taxonomy" id="3120278"/>
    <lineage>
        <taxon>Bacteria</taxon>
        <taxon>Pseudomonadati</taxon>
        <taxon>Planctomycetota</taxon>
        <taxon>Planctomycetia</taxon>
        <taxon>Isosphaerales</taxon>
        <taxon>Isosphaeraceae</taxon>
        <taxon>Singulisphaera</taxon>
    </lineage>
</organism>
<gene>
    <name evidence="2" type="primary">cas8c</name>
    <name evidence="2" type="ORF">V5E97_01345</name>
</gene>
<accession>A0AAU7CGT5</accession>
<evidence type="ECO:0000313" key="2">
    <source>
        <dbReference type="EMBL" id="XBH04687.1"/>
    </source>
</evidence>
<feature type="region of interest" description="Disordered" evidence="1">
    <location>
        <begin position="665"/>
        <end position="688"/>
    </location>
</feature>
<proteinExistence type="predicted"/>
<dbReference type="Pfam" id="PF09709">
    <property type="entry name" value="Cas_Csd1"/>
    <property type="match status" value="1"/>
</dbReference>
<dbReference type="NCBIfam" id="TIGR01863">
    <property type="entry name" value="cas_Csd1"/>
    <property type="match status" value="1"/>
</dbReference>
<sequence length="688" mass="75620">MILQALFQHAVEARLVEAMEAKERLVHLVLTIRPDGSIAEGSPWQVLYRTIADPKKKEAQKEEPGRPLWMPEFPGVNSGGKANFLAEACDKVLGCNGKTGEPIADDGQNASKAYLHFWQRIADAHKATADPSLTALLAFRDRYLATPEGRDALKSIADLRPFGKNDLPTFCAITATQVIPLDKKTITFKVGVTSGPMFEKGSPLHDYWKGEFNRERFADAPESSANNRGVCLVTGLENQQIAEVHRTLIKGVPGLPPIGGYLVSFDTSTPSLSSYGFERGWNAPVSEQAAAAYALGLNEILADKVCRRRFGNAVLCSWIPSEPEISEAFSLLFDTPAQDAVKKFFDAFEGQGSFHHALDTRQFRSLTLAANGGRIVVRRWLDEPLRAAVAALKRWFTDLDIEPIEVPRKAASVAKAGGRKGKNQDQTPSDDVEPIGDSAGTGPLPLSIYALAATTARVASEVQSTVYDALYRAALEETNPVSLLPSLLQRLRISAAQSGNAIRFQTSRFALLKLILNRSEKRSMLERQPMLERQLIETNDPAYNCGRLLAILDDIQYAAQGDVGADVVARFYGNASTFPRNVFPRLLRLEKHHRSKLVKNQKKRHVGIALGRKLDDVFALFRPVSDGGPPDFPGTLSLQEQGRFALGFHQQKAKDNRDLKEYLARKAAGDTSPDLDTTDEFLADSASE</sequence>
<dbReference type="InterPro" id="IPR010144">
    <property type="entry name" value="CRISPR-assoc_prot_Csd1-typ"/>
</dbReference>
<evidence type="ECO:0000256" key="1">
    <source>
        <dbReference type="SAM" id="MobiDB-lite"/>
    </source>
</evidence>
<feature type="region of interest" description="Disordered" evidence="1">
    <location>
        <begin position="412"/>
        <end position="437"/>
    </location>
</feature>
<dbReference type="AlphaFoldDB" id="A0AAU7CGT5"/>
<feature type="compositionally biased region" description="Acidic residues" evidence="1">
    <location>
        <begin position="676"/>
        <end position="688"/>
    </location>
</feature>
<reference evidence="2" key="1">
    <citation type="submission" date="2024-05" db="EMBL/GenBank/DDBJ databases">
        <title>Planctomycetes of the genus Singulisphaera possess chitinolytic capabilities.</title>
        <authorList>
            <person name="Ivanova A."/>
        </authorList>
    </citation>
    <scope>NUCLEOTIDE SEQUENCE</scope>
    <source>
        <strain evidence="2">Ch08T</strain>
    </source>
</reference>